<dbReference type="GO" id="GO:0006457">
    <property type="term" value="P:protein folding"/>
    <property type="evidence" value="ECO:0007669"/>
    <property type="project" value="InterPro"/>
</dbReference>
<comment type="caution">
    <text evidence="6">The sequence shown here is derived from an EMBL/GenBank/DDBJ whole genome shotgun (WGS) entry which is preliminary data.</text>
</comment>
<comment type="function">
    <text evidence="4">PPIases accelerate the folding of proteins. It catalyzes the cis-trans isomerization of proline imidic peptide bonds in oligopeptides.</text>
</comment>
<accession>A0A5J5GPY4</accession>
<gene>
    <name evidence="6" type="ORF">F3S47_07560</name>
</gene>
<reference evidence="6 7" key="1">
    <citation type="submission" date="2019-09" db="EMBL/GenBank/DDBJ databases">
        <authorList>
            <person name="Park J.-S."/>
            <person name="Choi H.-J."/>
        </authorList>
    </citation>
    <scope>NUCLEOTIDE SEQUENCE [LARGE SCALE GENOMIC DNA]</scope>
    <source>
        <strain evidence="6 7">176SS1-4</strain>
    </source>
</reference>
<evidence type="ECO:0000256" key="1">
    <source>
        <dbReference type="ARBA" id="ARBA00007365"/>
    </source>
</evidence>
<dbReference type="EC" id="5.2.1.8" evidence="4"/>
<name>A0A5J5GPY4_9RHOB</name>
<dbReference type="InterPro" id="IPR029000">
    <property type="entry name" value="Cyclophilin-like_dom_sf"/>
</dbReference>
<evidence type="ECO:0000313" key="6">
    <source>
        <dbReference type="EMBL" id="KAA9009502.1"/>
    </source>
</evidence>
<organism evidence="6 7">
    <name type="scientific">Histidinibacterium aquaticum</name>
    <dbReference type="NCBI Taxonomy" id="2613962"/>
    <lineage>
        <taxon>Bacteria</taxon>
        <taxon>Pseudomonadati</taxon>
        <taxon>Pseudomonadota</taxon>
        <taxon>Alphaproteobacteria</taxon>
        <taxon>Rhodobacterales</taxon>
        <taxon>Paracoccaceae</taxon>
        <taxon>Histidinibacterium</taxon>
    </lineage>
</organism>
<dbReference type="InterPro" id="IPR002130">
    <property type="entry name" value="Cyclophilin-type_PPIase_dom"/>
</dbReference>
<keyword evidence="2 4" id="KW-0697">Rotamase</keyword>
<dbReference type="Pfam" id="PF00160">
    <property type="entry name" value="Pro_isomerase"/>
    <property type="match status" value="1"/>
</dbReference>
<evidence type="ECO:0000256" key="3">
    <source>
        <dbReference type="ARBA" id="ARBA00023235"/>
    </source>
</evidence>
<feature type="domain" description="PPIase cyclophilin-type" evidence="5">
    <location>
        <begin position="44"/>
        <end position="204"/>
    </location>
</feature>
<dbReference type="AlphaFoldDB" id="A0A5J5GPY4"/>
<evidence type="ECO:0000256" key="2">
    <source>
        <dbReference type="ARBA" id="ARBA00023110"/>
    </source>
</evidence>
<dbReference type="GO" id="GO:0003755">
    <property type="term" value="F:peptidyl-prolyl cis-trans isomerase activity"/>
    <property type="evidence" value="ECO:0007669"/>
    <property type="project" value="UniProtKB-UniRule"/>
</dbReference>
<dbReference type="InterPro" id="IPR020892">
    <property type="entry name" value="Cyclophilin-type_PPIase_CS"/>
</dbReference>
<protein>
    <recommendedName>
        <fullName evidence="4">Peptidyl-prolyl cis-trans isomerase</fullName>
        <shortName evidence="4">PPIase</shortName>
        <ecNumber evidence="4">5.2.1.8</ecNumber>
    </recommendedName>
</protein>
<evidence type="ECO:0000259" key="5">
    <source>
        <dbReference type="PROSITE" id="PS50072"/>
    </source>
</evidence>
<comment type="similarity">
    <text evidence="1 4">Belongs to the cyclophilin-type PPIase family.</text>
</comment>
<dbReference type="PANTHER" id="PTHR45625">
    <property type="entry name" value="PEPTIDYL-PROLYL CIS-TRANS ISOMERASE-RELATED"/>
    <property type="match status" value="1"/>
</dbReference>
<dbReference type="RefSeq" id="WP_150445036.1">
    <property type="nucleotide sequence ID" value="NZ_VYQE01000002.1"/>
</dbReference>
<dbReference type="Gene3D" id="2.40.100.10">
    <property type="entry name" value="Cyclophilin-like"/>
    <property type="match status" value="1"/>
</dbReference>
<proteinExistence type="inferred from homology"/>
<evidence type="ECO:0000256" key="4">
    <source>
        <dbReference type="RuleBase" id="RU363019"/>
    </source>
</evidence>
<dbReference type="PROSITE" id="PS00170">
    <property type="entry name" value="CSA_PPIASE_1"/>
    <property type="match status" value="1"/>
</dbReference>
<evidence type="ECO:0000313" key="7">
    <source>
        <dbReference type="Proteomes" id="UP000326554"/>
    </source>
</evidence>
<dbReference type="InterPro" id="IPR044666">
    <property type="entry name" value="Cyclophilin_A-like"/>
</dbReference>
<dbReference type="PROSITE" id="PS50072">
    <property type="entry name" value="CSA_PPIASE_2"/>
    <property type="match status" value="1"/>
</dbReference>
<sequence>MPERFTVANAPEAPNLEAGDCALEEALDTAQGAESTAAGEPGPWLALCIAGQAQGDVVIDLNEQAAPQHTERLVTLAEQGAYDQVVFHRVIEGFMAQTGDVEFGKAGSDLGRAGGGGSEMPDLEAEFSDIPFERGVVGMARTQDPDSANSQFFIMFDSASHLDGSYTVVGEVVAGMEVVDQIRRGRGSSGAVTENPDAIVEARVRQ</sequence>
<keyword evidence="7" id="KW-1185">Reference proteome</keyword>
<comment type="catalytic activity">
    <reaction evidence="4">
        <text>[protein]-peptidylproline (omega=180) = [protein]-peptidylproline (omega=0)</text>
        <dbReference type="Rhea" id="RHEA:16237"/>
        <dbReference type="Rhea" id="RHEA-COMP:10747"/>
        <dbReference type="Rhea" id="RHEA-COMP:10748"/>
        <dbReference type="ChEBI" id="CHEBI:83833"/>
        <dbReference type="ChEBI" id="CHEBI:83834"/>
        <dbReference type="EC" id="5.2.1.8"/>
    </reaction>
</comment>
<dbReference type="PANTHER" id="PTHR45625:SF4">
    <property type="entry name" value="PEPTIDYLPROLYL ISOMERASE DOMAIN AND WD REPEAT-CONTAINING PROTEIN 1"/>
    <property type="match status" value="1"/>
</dbReference>
<dbReference type="EMBL" id="VYQE01000002">
    <property type="protein sequence ID" value="KAA9009502.1"/>
    <property type="molecule type" value="Genomic_DNA"/>
</dbReference>
<keyword evidence="3 4" id="KW-0413">Isomerase</keyword>
<dbReference type="PRINTS" id="PR00153">
    <property type="entry name" value="CSAPPISMRASE"/>
</dbReference>
<dbReference type="CDD" id="cd00317">
    <property type="entry name" value="cyclophilin"/>
    <property type="match status" value="1"/>
</dbReference>
<dbReference type="SUPFAM" id="SSF50891">
    <property type="entry name" value="Cyclophilin-like"/>
    <property type="match status" value="1"/>
</dbReference>
<dbReference type="Proteomes" id="UP000326554">
    <property type="component" value="Unassembled WGS sequence"/>
</dbReference>